<evidence type="ECO:0000313" key="2">
    <source>
        <dbReference type="EMBL" id="KAJ1205209.1"/>
    </source>
</evidence>
<evidence type="ECO:0000256" key="1">
    <source>
        <dbReference type="SAM" id="MobiDB-lite"/>
    </source>
</evidence>
<feature type="region of interest" description="Disordered" evidence="1">
    <location>
        <begin position="121"/>
        <end position="147"/>
    </location>
</feature>
<name>A0AAV7VZ40_PLEWA</name>
<dbReference type="AlphaFoldDB" id="A0AAV7VZ40"/>
<proteinExistence type="predicted"/>
<gene>
    <name evidence="2" type="ORF">NDU88_000644</name>
</gene>
<keyword evidence="3" id="KW-1185">Reference proteome</keyword>
<sequence length="147" mass="16500">MLPLQVGALRLPPRPLLKPVHRGRHPRVLEPATPRSSYSQLGAPLPQEQTVTLGRCFASRARLLSSFIRYYGIWPLSLQRIFSLQFRCLRSLLRPQEDPSVHASYTGVVTAPRQCVLQQANTAGTERPRGTSRQSANLAPTWYKQSA</sequence>
<protein>
    <submittedName>
        <fullName evidence="2">Uncharacterized protein</fullName>
    </submittedName>
</protein>
<feature type="region of interest" description="Disordered" evidence="1">
    <location>
        <begin position="17"/>
        <end position="42"/>
    </location>
</feature>
<accession>A0AAV7VZ40</accession>
<dbReference type="Proteomes" id="UP001066276">
    <property type="component" value="Chromosome 1_2"/>
</dbReference>
<dbReference type="EMBL" id="JANPWB010000002">
    <property type="protein sequence ID" value="KAJ1205209.1"/>
    <property type="molecule type" value="Genomic_DNA"/>
</dbReference>
<evidence type="ECO:0000313" key="3">
    <source>
        <dbReference type="Proteomes" id="UP001066276"/>
    </source>
</evidence>
<reference evidence="2" key="1">
    <citation type="journal article" date="2022" name="bioRxiv">
        <title>Sequencing and chromosome-scale assembly of the giantPleurodeles waltlgenome.</title>
        <authorList>
            <person name="Brown T."/>
            <person name="Elewa A."/>
            <person name="Iarovenko S."/>
            <person name="Subramanian E."/>
            <person name="Araus A.J."/>
            <person name="Petzold A."/>
            <person name="Susuki M."/>
            <person name="Suzuki K.-i.T."/>
            <person name="Hayashi T."/>
            <person name="Toyoda A."/>
            <person name="Oliveira C."/>
            <person name="Osipova E."/>
            <person name="Leigh N.D."/>
            <person name="Simon A."/>
            <person name="Yun M.H."/>
        </authorList>
    </citation>
    <scope>NUCLEOTIDE SEQUENCE</scope>
    <source>
        <strain evidence="2">20211129_DDA</strain>
        <tissue evidence="2">Liver</tissue>
    </source>
</reference>
<comment type="caution">
    <text evidence="2">The sequence shown here is derived from an EMBL/GenBank/DDBJ whole genome shotgun (WGS) entry which is preliminary data.</text>
</comment>
<organism evidence="2 3">
    <name type="scientific">Pleurodeles waltl</name>
    <name type="common">Iberian ribbed newt</name>
    <dbReference type="NCBI Taxonomy" id="8319"/>
    <lineage>
        <taxon>Eukaryota</taxon>
        <taxon>Metazoa</taxon>
        <taxon>Chordata</taxon>
        <taxon>Craniata</taxon>
        <taxon>Vertebrata</taxon>
        <taxon>Euteleostomi</taxon>
        <taxon>Amphibia</taxon>
        <taxon>Batrachia</taxon>
        <taxon>Caudata</taxon>
        <taxon>Salamandroidea</taxon>
        <taxon>Salamandridae</taxon>
        <taxon>Pleurodelinae</taxon>
        <taxon>Pleurodeles</taxon>
    </lineage>
</organism>
<feature type="compositionally biased region" description="Polar residues" evidence="1">
    <location>
        <begin position="131"/>
        <end position="147"/>
    </location>
</feature>